<evidence type="ECO:0000313" key="2">
    <source>
        <dbReference type="EMBL" id="KAL1851054.1"/>
    </source>
</evidence>
<dbReference type="Proteomes" id="UP001583177">
    <property type="component" value="Unassembled WGS sequence"/>
</dbReference>
<name>A0ABR3W1X5_9PEZI</name>
<dbReference type="EMBL" id="JAWRVE010000177">
    <property type="protein sequence ID" value="KAL1851054.1"/>
    <property type="molecule type" value="Genomic_DNA"/>
</dbReference>
<feature type="region of interest" description="Disordered" evidence="1">
    <location>
        <begin position="149"/>
        <end position="168"/>
    </location>
</feature>
<protein>
    <submittedName>
        <fullName evidence="2">Uncharacterized protein</fullName>
    </submittedName>
</protein>
<evidence type="ECO:0000313" key="3">
    <source>
        <dbReference type="Proteomes" id="UP001583177"/>
    </source>
</evidence>
<sequence>MDAVRASPAARKASYEQGFREWTLLRQQDNFVDSSVDALDDPGLLPLHPHFPVDLELELWGNTLYAVRRSKWRSGCGSQDIPDFTKEFRLGVSVQKPTTVSFENSACDFPIWFGNDGGHLGVLVLAWAYILSARWAEVMPGAGICYTETDERGQGNSKDKERKDVSNLATGTKNARALQWWRKLVVRNNFEKRQKL</sequence>
<feature type="compositionally biased region" description="Basic and acidic residues" evidence="1">
    <location>
        <begin position="149"/>
        <end position="165"/>
    </location>
</feature>
<accession>A0ABR3W1X5</accession>
<organism evidence="2 3">
    <name type="scientific">Diaporthe australafricana</name>
    <dbReference type="NCBI Taxonomy" id="127596"/>
    <lineage>
        <taxon>Eukaryota</taxon>
        <taxon>Fungi</taxon>
        <taxon>Dikarya</taxon>
        <taxon>Ascomycota</taxon>
        <taxon>Pezizomycotina</taxon>
        <taxon>Sordariomycetes</taxon>
        <taxon>Sordariomycetidae</taxon>
        <taxon>Diaporthales</taxon>
        <taxon>Diaporthaceae</taxon>
        <taxon>Diaporthe</taxon>
    </lineage>
</organism>
<evidence type="ECO:0000256" key="1">
    <source>
        <dbReference type="SAM" id="MobiDB-lite"/>
    </source>
</evidence>
<gene>
    <name evidence="2" type="ORF">Daus18300_012663</name>
</gene>
<proteinExistence type="predicted"/>
<reference evidence="2 3" key="1">
    <citation type="journal article" date="2024" name="IMA Fungus">
        <title>IMA Genome - F19 : A genome assembly and annotation guide to empower mycologists, including annotated draft genome sequences of Ceratocystis pirilliformis, Diaporthe australafricana, Fusarium ophioides, Paecilomyces lecythidis, and Sporothrix stenoceras.</title>
        <authorList>
            <person name="Aylward J."/>
            <person name="Wilson A.M."/>
            <person name="Visagie C.M."/>
            <person name="Spraker J."/>
            <person name="Barnes I."/>
            <person name="Buitendag C."/>
            <person name="Ceriani C."/>
            <person name="Del Mar Angel L."/>
            <person name="du Plessis D."/>
            <person name="Fuchs T."/>
            <person name="Gasser K."/>
            <person name="Kramer D."/>
            <person name="Li W."/>
            <person name="Munsamy K."/>
            <person name="Piso A."/>
            <person name="Price J.L."/>
            <person name="Sonnekus B."/>
            <person name="Thomas C."/>
            <person name="van der Nest A."/>
            <person name="van Dijk A."/>
            <person name="van Heerden A."/>
            <person name="van Vuuren N."/>
            <person name="Yilmaz N."/>
            <person name="Duong T.A."/>
            <person name="van der Merwe N.A."/>
            <person name="Wingfield M.J."/>
            <person name="Wingfield B.D."/>
        </authorList>
    </citation>
    <scope>NUCLEOTIDE SEQUENCE [LARGE SCALE GENOMIC DNA]</scope>
    <source>
        <strain evidence="2 3">CMW 18300</strain>
    </source>
</reference>
<comment type="caution">
    <text evidence="2">The sequence shown here is derived from an EMBL/GenBank/DDBJ whole genome shotgun (WGS) entry which is preliminary data.</text>
</comment>
<keyword evidence="3" id="KW-1185">Reference proteome</keyword>